<evidence type="ECO:0000313" key="2">
    <source>
        <dbReference type="Proteomes" id="UP000257200"/>
    </source>
</evidence>
<dbReference type="Gene3D" id="2.60.40.10">
    <property type="entry name" value="Immunoglobulins"/>
    <property type="match status" value="1"/>
</dbReference>
<protein>
    <submittedName>
        <fullName evidence="1">Uncharacterized protein</fullName>
    </submittedName>
</protein>
<dbReference type="GeneTree" id="ENSGT00530000067879"/>
<accession>A0A3Q1GYE4</accession>
<sequence>MTMFPGMLLNFTPTYVSFPEGAVLILLRGEVGGNVTFKSSTLKQGKIQYMYLQKDINGHQVFINGYYSGKHIKESPWPNTRVDNNTNEVHMFGLNMSHSGDYDLLIHYNNDGEPTKTIIRLNITGKYSAPSVTLVCSDENKFKSCIVTCASHGGFPLSNMAWKVFGTENTRNNDWKVLNKTEDLSKDTKLFTSSSTAFFNCSRGEMNFSCSVGGVTSEEHTVCKDTNFCQNVAVLCTVCVSLRISVLVSRNSSGKRCGGRATAKGT</sequence>
<dbReference type="STRING" id="80966.ENSAPOP00000022000"/>
<proteinExistence type="predicted"/>
<dbReference type="AlphaFoldDB" id="A0A3Q1GYE4"/>
<keyword evidence="2" id="KW-1185">Reference proteome</keyword>
<evidence type="ECO:0000313" key="1">
    <source>
        <dbReference type="Ensembl" id="ENSAPOP00000022000.1"/>
    </source>
</evidence>
<dbReference type="Proteomes" id="UP000257200">
    <property type="component" value="Unplaced"/>
</dbReference>
<reference evidence="1" key="1">
    <citation type="submission" date="2025-08" db="UniProtKB">
        <authorList>
            <consortium name="Ensembl"/>
        </authorList>
    </citation>
    <scope>IDENTIFICATION</scope>
</reference>
<reference evidence="1" key="2">
    <citation type="submission" date="2025-09" db="UniProtKB">
        <authorList>
            <consortium name="Ensembl"/>
        </authorList>
    </citation>
    <scope>IDENTIFICATION</scope>
</reference>
<dbReference type="InterPro" id="IPR013783">
    <property type="entry name" value="Ig-like_fold"/>
</dbReference>
<dbReference type="Ensembl" id="ENSAPOT00000014894.1">
    <property type="protein sequence ID" value="ENSAPOP00000022000.1"/>
    <property type="gene ID" value="ENSAPOG00000002913.1"/>
</dbReference>
<dbReference type="InParanoid" id="A0A3Q1GYE4"/>
<organism evidence="1 2">
    <name type="scientific">Acanthochromis polyacanthus</name>
    <name type="common">spiny chromis</name>
    <dbReference type="NCBI Taxonomy" id="80966"/>
    <lineage>
        <taxon>Eukaryota</taxon>
        <taxon>Metazoa</taxon>
        <taxon>Chordata</taxon>
        <taxon>Craniata</taxon>
        <taxon>Vertebrata</taxon>
        <taxon>Euteleostomi</taxon>
        <taxon>Actinopterygii</taxon>
        <taxon>Neopterygii</taxon>
        <taxon>Teleostei</taxon>
        <taxon>Neoteleostei</taxon>
        <taxon>Acanthomorphata</taxon>
        <taxon>Ovalentaria</taxon>
        <taxon>Pomacentridae</taxon>
        <taxon>Acanthochromis</taxon>
    </lineage>
</organism>
<name>A0A3Q1GYE4_9TELE</name>